<protein>
    <submittedName>
        <fullName evidence="2">Uncharacterized protein</fullName>
    </submittedName>
</protein>
<dbReference type="RefSeq" id="XP_040774392.1">
    <property type="nucleotide sequence ID" value="XM_040925688.1"/>
</dbReference>
<proteinExistence type="predicted"/>
<reference evidence="2" key="1">
    <citation type="journal article" date="2020" name="Phytopathology">
        <title>Genome sequence of the chestnut blight fungus Cryphonectria parasitica EP155: A fundamental resource for an archetypical invasive plant pathogen.</title>
        <authorList>
            <person name="Crouch J.A."/>
            <person name="Dawe A."/>
            <person name="Aerts A."/>
            <person name="Barry K."/>
            <person name="Churchill A.C.L."/>
            <person name="Grimwood J."/>
            <person name="Hillman B."/>
            <person name="Milgroom M.G."/>
            <person name="Pangilinan J."/>
            <person name="Smith M."/>
            <person name="Salamov A."/>
            <person name="Schmutz J."/>
            <person name="Yadav J."/>
            <person name="Grigoriev I.V."/>
            <person name="Nuss D."/>
        </authorList>
    </citation>
    <scope>NUCLEOTIDE SEQUENCE</scope>
    <source>
        <strain evidence="2">EP155</strain>
    </source>
</reference>
<gene>
    <name evidence="2" type="ORF">M406DRAFT_74044</name>
</gene>
<keyword evidence="3" id="KW-1185">Reference proteome</keyword>
<dbReference type="OrthoDB" id="5242185at2759"/>
<sequence>MSLKRSREGSEPPKKRQKTSGPDMMPTPESECLDFPEASDRHSPALSLHPEAASSDSGCLFETSRSRDVSFPVDGPLAPLRMSLTVSEDPLGYGSRLNYRGDLYLTLPQGEFQIGHINGWLLRKSAPSQQGRSSPLWVAEWLQGSMSKYKDEDKDMAQALRSLYGKQGQPQKLEVPGPSHEDDIVFIEMIHIDEKNEATGIKFAGNKLLKHAFSLYYACIADWRISEKYRPKAHLVFILEPALPQDDDIAAIWFRGQGKPSGSKAMDVLERQVADTLRMVYSSASIGYRVLVEDALVRCPGGATVHTIMGLQLSVEAMRNHLSRSRAV</sequence>
<name>A0A9P5CMU0_CRYP1</name>
<feature type="region of interest" description="Disordered" evidence="1">
    <location>
        <begin position="1"/>
        <end position="58"/>
    </location>
</feature>
<evidence type="ECO:0000313" key="2">
    <source>
        <dbReference type="EMBL" id="KAF3763431.1"/>
    </source>
</evidence>
<evidence type="ECO:0000256" key="1">
    <source>
        <dbReference type="SAM" id="MobiDB-lite"/>
    </source>
</evidence>
<dbReference type="AlphaFoldDB" id="A0A9P5CMU0"/>
<comment type="caution">
    <text evidence="2">The sequence shown here is derived from an EMBL/GenBank/DDBJ whole genome shotgun (WGS) entry which is preliminary data.</text>
</comment>
<dbReference type="EMBL" id="MU032349">
    <property type="protein sequence ID" value="KAF3763431.1"/>
    <property type="molecule type" value="Genomic_DNA"/>
</dbReference>
<evidence type="ECO:0000313" key="3">
    <source>
        <dbReference type="Proteomes" id="UP000803844"/>
    </source>
</evidence>
<dbReference type="GeneID" id="63842817"/>
<accession>A0A9P5CMU0</accession>
<dbReference type="Proteomes" id="UP000803844">
    <property type="component" value="Unassembled WGS sequence"/>
</dbReference>
<organism evidence="2 3">
    <name type="scientific">Cryphonectria parasitica (strain ATCC 38755 / EP155)</name>
    <dbReference type="NCBI Taxonomy" id="660469"/>
    <lineage>
        <taxon>Eukaryota</taxon>
        <taxon>Fungi</taxon>
        <taxon>Dikarya</taxon>
        <taxon>Ascomycota</taxon>
        <taxon>Pezizomycotina</taxon>
        <taxon>Sordariomycetes</taxon>
        <taxon>Sordariomycetidae</taxon>
        <taxon>Diaporthales</taxon>
        <taxon>Cryphonectriaceae</taxon>
        <taxon>Cryphonectria-Endothia species complex</taxon>
        <taxon>Cryphonectria</taxon>
    </lineage>
</organism>
<feature type="compositionally biased region" description="Basic and acidic residues" evidence="1">
    <location>
        <begin position="1"/>
        <end position="14"/>
    </location>
</feature>